<evidence type="ECO:0000256" key="9">
    <source>
        <dbReference type="ARBA" id="ARBA00031306"/>
    </source>
</evidence>
<dbReference type="GO" id="GO:0016740">
    <property type="term" value="F:transferase activity"/>
    <property type="evidence" value="ECO:0007669"/>
    <property type="project" value="UniProtKB-KW"/>
</dbReference>
<keyword evidence="12" id="KW-0449">Lipoprotein</keyword>
<comment type="function">
    <text evidence="12">Flavin transferase that catalyzes the transfer of the FMN moiety of FAD and its covalent binding to the hydroxyl group of a threonine residue in a target flavoprotein.</text>
</comment>
<dbReference type="EC" id="2.7.1.180" evidence="2 11"/>
<keyword evidence="4 11" id="KW-0285">Flavoprotein</keyword>
<dbReference type="PIRSF" id="PIRSF006268">
    <property type="entry name" value="ApbE"/>
    <property type="match status" value="1"/>
</dbReference>
<evidence type="ECO:0000313" key="13">
    <source>
        <dbReference type="EMBL" id="MDL4840490.1"/>
    </source>
</evidence>
<proteinExistence type="inferred from homology"/>
<evidence type="ECO:0000256" key="6">
    <source>
        <dbReference type="ARBA" id="ARBA00022723"/>
    </source>
</evidence>
<reference evidence="13 14" key="1">
    <citation type="submission" date="2023-06" db="EMBL/GenBank/DDBJ databases">
        <title>Aquibacillus rhizosphaerae LR5S19.</title>
        <authorList>
            <person name="Sun J.-Q."/>
        </authorList>
    </citation>
    <scope>NUCLEOTIDE SEQUENCE [LARGE SCALE GENOMIC DNA]</scope>
    <source>
        <strain evidence="13 14">LR5S19</strain>
    </source>
</reference>
<evidence type="ECO:0000256" key="7">
    <source>
        <dbReference type="ARBA" id="ARBA00022827"/>
    </source>
</evidence>
<dbReference type="InterPro" id="IPR024932">
    <property type="entry name" value="ApbE"/>
</dbReference>
<gene>
    <name evidence="13" type="ORF">QQS35_08535</name>
</gene>
<name>A0ABT7L7B2_9BACI</name>
<evidence type="ECO:0000256" key="4">
    <source>
        <dbReference type="ARBA" id="ARBA00022630"/>
    </source>
</evidence>
<keyword evidence="8 11" id="KW-0460">Magnesium</keyword>
<sequence length="349" mass="38533">MKKKRLIWIWCVVGILLVSGCGNTLQGKEEKVLKTPFKETAFLMGTVVTVKIYDKEKESVLKPVFKRIHDLANQINAEESESEIDKVNEKAGVEPVEVSSDIYNLVKAGKQHSTKSNGSFDITIGPLTSLWHIGYEDARKPEQSEIDDVLPLIDYEKVELIDQEQTVFLKEKGMRLDLGAIAKGFIADEVVEVLKENGVTTAIIDLGGNIYVMGNNPSGEAWNVGIQDPFSARGEIVGKVRQSNRSVVTSGIYERFLEVDGIKYHHLLNPGDGYPFMNDLAGVSIISEQSIDGDALSTTVFSKGLVDGLEYLENISGVEAIFISTDKKVYTTSGLQDFELTNEAFEMGE</sequence>
<evidence type="ECO:0000256" key="1">
    <source>
        <dbReference type="ARBA" id="ARBA00001946"/>
    </source>
</evidence>
<dbReference type="Proteomes" id="UP001235343">
    <property type="component" value="Unassembled WGS sequence"/>
</dbReference>
<keyword evidence="12" id="KW-1003">Cell membrane</keyword>
<keyword evidence="14" id="KW-1185">Reference proteome</keyword>
<evidence type="ECO:0000256" key="10">
    <source>
        <dbReference type="ARBA" id="ARBA00048540"/>
    </source>
</evidence>
<evidence type="ECO:0000256" key="3">
    <source>
        <dbReference type="ARBA" id="ARBA00016337"/>
    </source>
</evidence>
<keyword evidence="12" id="KW-0997">Cell inner membrane</keyword>
<evidence type="ECO:0000256" key="11">
    <source>
        <dbReference type="PIRNR" id="PIRNR006268"/>
    </source>
</evidence>
<keyword evidence="7 11" id="KW-0274">FAD</keyword>
<comment type="caution">
    <text evidence="13">The sequence shown here is derived from an EMBL/GenBank/DDBJ whole genome shotgun (WGS) entry which is preliminary data.</text>
</comment>
<comment type="cofactor">
    <cofactor evidence="1 12">
        <name>Mg(2+)</name>
        <dbReference type="ChEBI" id="CHEBI:18420"/>
    </cofactor>
</comment>
<dbReference type="PROSITE" id="PS51257">
    <property type="entry name" value="PROKAR_LIPOPROTEIN"/>
    <property type="match status" value="1"/>
</dbReference>
<protein>
    <recommendedName>
        <fullName evidence="3 11">FAD:protein FMN transferase</fullName>
        <ecNumber evidence="2 11">2.7.1.180</ecNumber>
    </recommendedName>
    <alternativeName>
        <fullName evidence="9 11">Flavin transferase</fullName>
    </alternativeName>
</protein>
<evidence type="ECO:0000256" key="12">
    <source>
        <dbReference type="RuleBase" id="RU363002"/>
    </source>
</evidence>
<dbReference type="SUPFAM" id="SSF143631">
    <property type="entry name" value="ApbE-like"/>
    <property type="match status" value="1"/>
</dbReference>
<keyword evidence="5 11" id="KW-0808">Transferase</keyword>
<evidence type="ECO:0000256" key="8">
    <source>
        <dbReference type="ARBA" id="ARBA00022842"/>
    </source>
</evidence>
<dbReference type="PANTHER" id="PTHR30040:SF2">
    <property type="entry name" value="FAD:PROTEIN FMN TRANSFERASE"/>
    <property type="match status" value="1"/>
</dbReference>
<dbReference type="RefSeq" id="WP_285931575.1">
    <property type="nucleotide sequence ID" value="NZ_JASTZU010000028.1"/>
</dbReference>
<accession>A0ABT7L7B2</accession>
<organism evidence="13 14">
    <name type="scientific">Aquibacillus rhizosphaerae</name>
    <dbReference type="NCBI Taxonomy" id="3051431"/>
    <lineage>
        <taxon>Bacteria</taxon>
        <taxon>Bacillati</taxon>
        <taxon>Bacillota</taxon>
        <taxon>Bacilli</taxon>
        <taxon>Bacillales</taxon>
        <taxon>Bacillaceae</taxon>
        <taxon>Aquibacillus</taxon>
    </lineage>
</organism>
<evidence type="ECO:0000256" key="5">
    <source>
        <dbReference type="ARBA" id="ARBA00022679"/>
    </source>
</evidence>
<dbReference type="Gene3D" id="3.10.520.10">
    <property type="entry name" value="ApbE-like domains"/>
    <property type="match status" value="1"/>
</dbReference>
<dbReference type="Pfam" id="PF02424">
    <property type="entry name" value="ApbE"/>
    <property type="match status" value="1"/>
</dbReference>
<dbReference type="InterPro" id="IPR003374">
    <property type="entry name" value="ApbE-like_sf"/>
</dbReference>
<comment type="similarity">
    <text evidence="11 12">Belongs to the ApbE family.</text>
</comment>
<comment type="catalytic activity">
    <reaction evidence="10 11 12">
        <text>L-threonyl-[protein] + FAD = FMN-L-threonyl-[protein] + AMP + H(+)</text>
        <dbReference type="Rhea" id="RHEA:36847"/>
        <dbReference type="Rhea" id="RHEA-COMP:11060"/>
        <dbReference type="Rhea" id="RHEA-COMP:11061"/>
        <dbReference type="ChEBI" id="CHEBI:15378"/>
        <dbReference type="ChEBI" id="CHEBI:30013"/>
        <dbReference type="ChEBI" id="CHEBI:57692"/>
        <dbReference type="ChEBI" id="CHEBI:74257"/>
        <dbReference type="ChEBI" id="CHEBI:456215"/>
        <dbReference type="EC" id="2.7.1.180"/>
    </reaction>
</comment>
<keyword evidence="6 11" id="KW-0479">Metal-binding</keyword>
<comment type="subcellular location">
    <subcellularLocation>
        <location evidence="12">Cell inner membrane</location>
        <topology evidence="12">Lipid-anchor</topology>
        <orientation evidence="12">Periplasmic side</orientation>
    </subcellularLocation>
</comment>
<evidence type="ECO:0000256" key="2">
    <source>
        <dbReference type="ARBA" id="ARBA00011955"/>
    </source>
</evidence>
<dbReference type="PANTHER" id="PTHR30040">
    <property type="entry name" value="THIAMINE BIOSYNTHESIS LIPOPROTEIN APBE"/>
    <property type="match status" value="1"/>
</dbReference>
<keyword evidence="12" id="KW-0472">Membrane</keyword>
<dbReference type="EMBL" id="JASTZU010000028">
    <property type="protein sequence ID" value="MDL4840490.1"/>
    <property type="molecule type" value="Genomic_DNA"/>
</dbReference>
<evidence type="ECO:0000313" key="14">
    <source>
        <dbReference type="Proteomes" id="UP001235343"/>
    </source>
</evidence>